<accession>A0A1J4JF28</accession>
<dbReference type="GO" id="GO:0005096">
    <property type="term" value="F:GTPase activator activity"/>
    <property type="evidence" value="ECO:0007669"/>
    <property type="project" value="UniProtKB-KW"/>
</dbReference>
<evidence type="ECO:0000259" key="2">
    <source>
        <dbReference type="PROSITE" id="PS50085"/>
    </source>
</evidence>
<dbReference type="Pfam" id="PF02145">
    <property type="entry name" value="Rap_GAP"/>
    <property type="match status" value="1"/>
</dbReference>
<evidence type="ECO:0000256" key="1">
    <source>
        <dbReference type="ARBA" id="ARBA00022468"/>
    </source>
</evidence>
<keyword evidence="1" id="KW-0343">GTPase activation</keyword>
<dbReference type="GO" id="GO:0005737">
    <property type="term" value="C:cytoplasm"/>
    <property type="evidence" value="ECO:0007669"/>
    <property type="project" value="TreeGrafter"/>
</dbReference>
<keyword evidence="4" id="KW-1185">Reference proteome</keyword>
<dbReference type="VEuPathDB" id="TrichDB:TRFO_35950"/>
<dbReference type="InterPro" id="IPR027107">
    <property type="entry name" value="Tuberin/Ral-act_asu"/>
</dbReference>
<dbReference type="GeneID" id="94845256"/>
<organism evidence="3 4">
    <name type="scientific">Tritrichomonas foetus</name>
    <dbReference type="NCBI Taxonomy" id="1144522"/>
    <lineage>
        <taxon>Eukaryota</taxon>
        <taxon>Metamonada</taxon>
        <taxon>Parabasalia</taxon>
        <taxon>Tritrichomonadida</taxon>
        <taxon>Tritrichomonadidae</taxon>
        <taxon>Tritrichomonas</taxon>
    </lineage>
</organism>
<dbReference type="GO" id="GO:0005634">
    <property type="term" value="C:nucleus"/>
    <property type="evidence" value="ECO:0007669"/>
    <property type="project" value="InterPro"/>
</dbReference>
<dbReference type="Proteomes" id="UP000179807">
    <property type="component" value="Unassembled WGS sequence"/>
</dbReference>
<dbReference type="AlphaFoldDB" id="A0A1J4JF28"/>
<dbReference type="Gene3D" id="3.40.50.11210">
    <property type="entry name" value="Rap/Ran-GAP"/>
    <property type="match status" value="1"/>
</dbReference>
<sequence length="1247" mass="146575">MCDDLIKTSNFLKKAILSEDQNQTIIYLNNLIIMLKKEIEKDKNLMQSKKISNIKTTNIKASLIIIAKCVKNKIYERIYDSPELSDFPLMIQSILKNASLIASDEIYFKVLWEKTVKIATYLIGPMNISSWYVIIQRCFIATPTFVNVLNHTKILTQRFHFMLLYIKKRKLSTCQLWWKIISNSILCLYISYPVVKEKGKSLQTNCLNGPCPDQINDDLICFWKSTKIRSFFKLDKNSPTETIALIHFLVQLNDPPLFSIIDWFFSLWFPLCTQDFETTEPYELFSIFKYSSPQSIVCLMQLFSRYIVLQNEYYPIKNFFQMFDSLRFIWNYPISKLKIPEYLPKILFAIYAEIYIKIPPMAIMIFLVFAYDIQCCDRAIWEFFKTRFINGDDQFICVCKKFVSVLAINFAPLFFEFNFEETNMFFSKYNQRCLRNKKLTLPLNQILSIFSHPRVFEEYVANDSKMQKEFHNLVQENRVRFLDIELDMQPIGGVQWTVDSALLFVESIIGSFQTKMYVTFLSSLASVQEIIPIKILRHKDFIWNNFIKVILPHVCISKPNNNIFYTLSYAVSFMNTSTKDSKSDFLWIITIIRFLISKDTITRFTAFHPGMVTLRKFFPGSLLLIPFMVQQFTTRSPPKHDKNFLNFIISAYAFITTNIKLNISSTFYQISGQWKEIEIDTKLLHDSILLTNNKLDLTYKLLSIVPRSGKNKIIPLSFIAPIFYLELFNPYNNQIDPFIKDNIMLSLFQEKGPRNRMFSFYGDLDNVIIMKDFEEFNEFLAFDLARISIDHSFLQHSFENLPESFLNNFLQNLKDHLSNDIFYIITEIFPFIRYIKSPPTMLPETIQHYLILDNKALLAIENNENDGMTFYSRNFHSSMKYNIESFIHKTNPNNNAFYPYVKESESNKDFQKVEQVAFSRKMLKYFKKTKFDESNVPIMEDTKRKSYQNRRSLFYDEDITTVEQKNSTFMKYFLSFYSNPTILSFLNTFYDFNQLNSNFSQNIIIKGQSLVFHRKATPVFQCSCREQIKIGVLYVAENQFEQNEILSNTMDNVSNDFKEFILTLGQIVDLSEHQWYNGKLSNTDGKSIYYCNCQMEVIFHVAPMLPDRPDDPQRLYKKRHIGNDNVHIIWCENPAGYDTSVITSQFNDAHIVIFPTQNNYIGNEKCIDTVIYDSMCDYNKILYRVAVHKKNDAHSIYPLPSDSLVTKESLGFLVRTTAIIADRVVRDEKESQQYANFVDIIKNLTAD</sequence>
<dbReference type="RefSeq" id="XP_068350883.1">
    <property type="nucleotide sequence ID" value="XM_068510552.1"/>
</dbReference>
<dbReference type="PANTHER" id="PTHR10063:SF11">
    <property type="entry name" value="RHO GTPASE-ACTIVATING PROTEIN CG5521-RELATED"/>
    <property type="match status" value="1"/>
</dbReference>
<reference evidence="3" key="1">
    <citation type="submission" date="2016-10" db="EMBL/GenBank/DDBJ databases">
        <authorList>
            <person name="Benchimol M."/>
            <person name="Almeida L.G."/>
            <person name="Vasconcelos A.T."/>
            <person name="Perreira-Neves A."/>
            <person name="Rosa I.A."/>
            <person name="Tasca T."/>
            <person name="Bogo M.R."/>
            <person name="de Souza W."/>
        </authorList>
    </citation>
    <scope>NUCLEOTIDE SEQUENCE [LARGE SCALE GENOMIC DNA]</scope>
    <source>
        <strain evidence="3">K</strain>
    </source>
</reference>
<dbReference type="PANTHER" id="PTHR10063">
    <property type="entry name" value="TUBERIN"/>
    <property type="match status" value="1"/>
</dbReference>
<feature type="domain" description="Rap-GAP" evidence="2">
    <location>
        <begin position="1016"/>
        <end position="1247"/>
    </location>
</feature>
<name>A0A1J4JF28_9EUKA</name>
<dbReference type="InterPro" id="IPR035974">
    <property type="entry name" value="Rap/Ran-GAP_sf"/>
</dbReference>
<dbReference type="SUPFAM" id="SSF111347">
    <property type="entry name" value="Rap/Ran-GAP"/>
    <property type="match status" value="1"/>
</dbReference>
<dbReference type="FunFam" id="3.40.50.11210:FF:000001">
    <property type="entry name" value="Ral GTPase-activating protein subunit alpha-1 isoform 1"/>
    <property type="match status" value="1"/>
</dbReference>
<dbReference type="GO" id="GO:0051056">
    <property type="term" value="P:regulation of small GTPase mediated signal transduction"/>
    <property type="evidence" value="ECO:0007669"/>
    <property type="project" value="InterPro"/>
</dbReference>
<protein>
    <recommendedName>
        <fullName evidence="2">Rap-GAP domain-containing protein</fullName>
    </recommendedName>
</protein>
<dbReference type="OrthoDB" id="19311at2759"/>
<proteinExistence type="predicted"/>
<dbReference type="InterPro" id="IPR000331">
    <property type="entry name" value="Rap/Ran_GAP_dom"/>
</dbReference>
<comment type="caution">
    <text evidence="3">The sequence shown here is derived from an EMBL/GenBank/DDBJ whole genome shotgun (WGS) entry which is preliminary data.</text>
</comment>
<dbReference type="EMBL" id="MLAK01001096">
    <property type="protein sequence ID" value="OHS97746.1"/>
    <property type="molecule type" value="Genomic_DNA"/>
</dbReference>
<dbReference type="PROSITE" id="PS50085">
    <property type="entry name" value="RAPGAP"/>
    <property type="match status" value="1"/>
</dbReference>
<evidence type="ECO:0000313" key="4">
    <source>
        <dbReference type="Proteomes" id="UP000179807"/>
    </source>
</evidence>
<gene>
    <name evidence="3" type="ORF">TRFO_35950</name>
</gene>
<evidence type="ECO:0000313" key="3">
    <source>
        <dbReference type="EMBL" id="OHS97746.1"/>
    </source>
</evidence>